<evidence type="ECO:0000313" key="4">
    <source>
        <dbReference type="Proteomes" id="UP001236014"/>
    </source>
</evidence>
<dbReference type="EMBL" id="CP127294">
    <property type="protein sequence ID" value="WIX83239.1"/>
    <property type="molecule type" value="Genomic_DNA"/>
</dbReference>
<name>A0A9Y2IPP9_9PSEU</name>
<dbReference type="InterPro" id="IPR036388">
    <property type="entry name" value="WH-like_DNA-bd_sf"/>
</dbReference>
<dbReference type="AlphaFoldDB" id="A0A9Y2IPP9"/>
<dbReference type="SUPFAM" id="SSF53067">
    <property type="entry name" value="Actin-like ATPase domain"/>
    <property type="match status" value="1"/>
</dbReference>
<gene>
    <name evidence="3" type="ORF">QRX50_21995</name>
</gene>
<dbReference type="Pfam" id="PF12802">
    <property type="entry name" value="MarR_2"/>
    <property type="match status" value="1"/>
</dbReference>
<comment type="similarity">
    <text evidence="1">Belongs to the ROK (NagC/XylR) family.</text>
</comment>
<feature type="domain" description="HTH marR-type" evidence="2">
    <location>
        <begin position="18"/>
        <end position="60"/>
    </location>
</feature>
<dbReference type="PANTHER" id="PTHR18964:SF149">
    <property type="entry name" value="BIFUNCTIONAL UDP-N-ACETYLGLUCOSAMINE 2-EPIMERASE_N-ACETYLMANNOSAMINE KINASE"/>
    <property type="match status" value="1"/>
</dbReference>
<sequence length="388" mass="39617">MTQAVRHDSMRARNLELVLGEVAGRGPLTRAALAELTGLTKSTVSKLVGDLLDAGFLAETGPARAGERGRPGVEVVLSGARVASLGLEINVDYLAVCLLDLARTVRFTERRERDNRGSRPEEVLGELQNLAEAALAAAEDLTVAGAVLAVSGPVGDGVLFSAPNLGWSDVRAADMLHLPVSVTLDNEANLGALGELWFGAGPSDFLFVSGEVGIGAGLVVDSALFPGTHGLAGELGHVVVSPRGPRCRCGASGCLETYAGQEALLEAAGVASVHELLGNLGTNDPAAVQATTAAGEAVGLALSSAVNLLDLDHVVLGGVFAPLFPWLAPAAETVLADRLGRLRGSVPTLAPSTVGGDAATLGAAGRTIHHVLADPGPFLTPAHPRRVR</sequence>
<dbReference type="RefSeq" id="WP_285973793.1">
    <property type="nucleotide sequence ID" value="NZ_CP127294.1"/>
</dbReference>
<dbReference type="Proteomes" id="UP001236014">
    <property type="component" value="Chromosome"/>
</dbReference>
<dbReference type="InterPro" id="IPR000835">
    <property type="entry name" value="HTH_MarR-typ"/>
</dbReference>
<protein>
    <submittedName>
        <fullName evidence="3">ROK family transcriptional regulator</fullName>
    </submittedName>
</protein>
<dbReference type="Gene3D" id="1.10.10.10">
    <property type="entry name" value="Winged helix-like DNA-binding domain superfamily/Winged helix DNA-binding domain"/>
    <property type="match status" value="1"/>
</dbReference>
<dbReference type="Pfam" id="PF00480">
    <property type="entry name" value="ROK"/>
    <property type="match status" value="1"/>
</dbReference>
<evidence type="ECO:0000256" key="1">
    <source>
        <dbReference type="ARBA" id="ARBA00006479"/>
    </source>
</evidence>
<organism evidence="3 4">
    <name type="scientific">Amycolatopsis carbonis</name>
    <dbReference type="NCBI Taxonomy" id="715471"/>
    <lineage>
        <taxon>Bacteria</taxon>
        <taxon>Bacillati</taxon>
        <taxon>Actinomycetota</taxon>
        <taxon>Actinomycetes</taxon>
        <taxon>Pseudonocardiales</taxon>
        <taxon>Pseudonocardiaceae</taxon>
        <taxon>Amycolatopsis</taxon>
    </lineage>
</organism>
<dbReference type="CDD" id="cd24076">
    <property type="entry name" value="ASKHA_ATPase_ROK_BsXylR-like"/>
    <property type="match status" value="1"/>
</dbReference>
<dbReference type="InterPro" id="IPR043129">
    <property type="entry name" value="ATPase_NBD"/>
</dbReference>
<dbReference type="SUPFAM" id="SSF46785">
    <property type="entry name" value="Winged helix' DNA-binding domain"/>
    <property type="match status" value="1"/>
</dbReference>
<dbReference type="KEGG" id="acab:QRX50_21995"/>
<evidence type="ECO:0000313" key="3">
    <source>
        <dbReference type="EMBL" id="WIX83239.1"/>
    </source>
</evidence>
<dbReference type="GO" id="GO:0003700">
    <property type="term" value="F:DNA-binding transcription factor activity"/>
    <property type="evidence" value="ECO:0007669"/>
    <property type="project" value="InterPro"/>
</dbReference>
<dbReference type="InterPro" id="IPR036390">
    <property type="entry name" value="WH_DNA-bd_sf"/>
</dbReference>
<dbReference type="Gene3D" id="3.30.420.40">
    <property type="match status" value="2"/>
</dbReference>
<dbReference type="InterPro" id="IPR000600">
    <property type="entry name" value="ROK"/>
</dbReference>
<dbReference type="PANTHER" id="PTHR18964">
    <property type="entry name" value="ROK (REPRESSOR, ORF, KINASE) FAMILY"/>
    <property type="match status" value="1"/>
</dbReference>
<evidence type="ECO:0000259" key="2">
    <source>
        <dbReference type="Pfam" id="PF12802"/>
    </source>
</evidence>
<proteinExistence type="inferred from homology"/>
<accession>A0A9Y2IPP9</accession>
<reference evidence="3 4" key="1">
    <citation type="submission" date="2023-06" db="EMBL/GenBank/DDBJ databases">
        <authorList>
            <person name="Oyuntsetseg B."/>
            <person name="Kim S.B."/>
        </authorList>
    </citation>
    <scope>NUCLEOTIDE SEQUENCE [LARGE SCALE GENOMIC DNA]</scope>
    <source>
        <strain evidence="3 4">2-15</strain>
    </source>
</reference>
<keyword evidence="4" id="KW-1185">Reference proteome</keyword>